<dbReference type="InterPro" id="IPR018736">
    <property type="entry name" value="DUF2279_periplasmic_lipo"/>
</dbReference>
<accession>A0ABX2FKJ0</accession>
<feature type="chain" id="PRO_5047072577" description="DUF2279 domain-containing protein" evidence="1">
    <location>
        <begin position="21"/>
        <end position="316"/>
    </location>
</feature>
<name>A0ABX2FKJ0_9BACT</name>
<dbReference type="EMBL" id="JABSNP010000002">
    <property type="protein sequence ID" value="NRT17635.1"/>
    <property type="molecule type" value="Genomic_DNA"/>
</dbReference>
<evidence type="ECO:0000256" key="1">
    <source>
        <dbReference type="SAM" id="SignalP"/>
    </source>
</evidence>
<protein>
    <recommendedName>
        <fullName evidence="4">DUF2279 domain-containing protein</fullName>
    </recommendedName>
</protein>
<dbReference type="Proteomes" id="UP000779507">
    <property type="component" value="Unassembled WGS sequence"/>
</dbReference>
<proteinExistence type="predicted"/>
<evidence type="ECO:0008006" key="4">
    <source>
        <dbReference type="Google" id="ProtNLM"/>
    </source>
</evidence>
<comment type="caution">
    <text evidence="2">The sequence shown here is derived from an EMBL/GenBank/DDBJ whole genome shotgun (WGS) entry which is preliminary data.</text>
</comment>
<dbReference type="RefSeq" id="WP_317171014.1">
    <property type="nucleotide sequence ID" value="NZ_JABSNP010000002.1"/>
</dbReference>
<dbReference type="Pfam" id="PF10043">
    <property type="entry name" value="DUF2279"/>
    <property type="match status" value="1"/>
</dbReference>
<organism evidence="2 3">
    <name type="scientific">Hymenobacter caeli</name>
    <dbReference type="NCBI Taxonomy" id="2735894"/>
    <lineage>
        <taxon>Bacteria</taxon>
        <taxon>Pseudomonadati</taxon>
        <taxon>Bacteroidota</taxon>
        <taxon>Cytophagia</taxon>
        <taxon>Cytophagales</taxon>
        <taxon>Hymenobacteraceae</taxon>
        <taxon>Hymenobacter</taxon>
    </lineage>
</organism>
<gene>
    <name evidence="2" type="ORF">HNP98_000442</name>
</gene>
<evidence type="ECO:0000313" key="3">
    <source>
        <dbReference type="Proteomes" id="UP000779507"/>
    </source>
</evidence>
<keyword evidence="1" id="KW-0732">Signal</keyword>
<keyword evidence="3" id="KW-1185">Reference proteome</keyword>
<sequence>MKTLCLLAGLLALGGGPGRAQGLPPAPPPPVPDPLGAPGGVHAGRLVGVVAGTAVVYALTSYLLGKTWYTKRVPFHTFDDNGEWLQMDKVGHATTAYAISRGEYELFRWSGVNERASVLTGGLIALLYQSTIEVFDGYSEGWGFSKGDMAANAAGIALFVGQQYGYGEQRASLRYGFSRSLYARYRPELLGGTRGTQMLKDYNGQQYWLSVNVAAVLPVGPAFPKWLNLDLGYSGSGLTGGHANPPLYGADGRPVVFRRVRQFYLSPDADFARLVPAGSTGRMLLGATQFIKIPAPSLEFNPRDGFRFHPLLPAAD</sequence>
<evidence type="ECO:0000313" key="2">
    <source>
        <dbReference type="EMBL" id="NRT17635.1"/>
    </source>
</evidence>
<reference evidence="2 3" key="1">
    <citation type="submission" date="2020-05" db="EMBL/GenBank/DDBJ databases">
        <title>Genomic Encyclopedia of Type Strains, Phase IV (KMG-V): Genome sequencing to study the core and pangenomes of soil and plant-associated prokaryotes.</title>
        <authorList>
            <person name="Whitman W."/>
        </authorList>
    </citation>
    <scope>NUCLEOTIDE SEQUENCE [LARGE SCALE GENOMIC DNA]</scope>
    <source>
        <strain evidence="2 3">9A</strain>
    </source>
</reference>
<feature type="signal peptide" evidence="1">
    <location>
        <begin position="1"/>
        <end position="20"/>
    </location>
</feature>